<dbReference type="EMBL" id="FZTC01000029">
    <property type="protein sequence ID" value="SNU37340.1"/>
    <property type="molecule type" value="Genomic_DNA"/>
</dbReference>
<dbReference type="Proteomes" id="UP000220639">
    <property type="component" value="Unassembled WGS sequence"/>
</dbReference>
<dbReference type="RefSeq" id="WP_042928361.1">
    <property type="nucleotide sequence ID" value="NZ_CABGWT010000016.1"/>
</dbReference>
<protein>
    <submittedName>
        <fullName evidence="1">Uncharacterized protein</fullName>
    </submittedName>
</protein>
<organism evidence="1 2">
    <name type="scientific">Klebsiella grimontii</name>
    <dbReference type="NCBI Taxonomy" id="2058152"/>
    <lineage>
        <taxon>Bacteria</taxon>
        <taxon>Pseudomonadati</taxon>
        <taxon>Pseudomonadota</taxon>
        <taxon>Gammaproteobacteria</taxon>
        <taxon>Enterobacterales</taxon>
        <taxon>Enterobacteriaceae</taxon>
        <taxon>Klebsiella/Raoultella group</taxon>
        <taxon>Klebsiella</taxon>
    </lineage>
</organism>
<name>A0A285B8V8_9ENTR</name>
<evidence type="ECO:0000313" key="2">
    <source>
        <dbReference type="Proteomes" id="UP000220639"/>
    </source>
</evidence>
<dbReference type="AlphaFoldDB" id="A0A285B8V8"/>
<evidence type="ECO:0000313" key="1">
    <source>
        <dbReference type="EMBL" id="SNU37340.1"/>
    </source>
</evidence>
<accession>A0A285B8V8</accession>
<sequence length="83" mass="9203">MFNQTEKSIAQIVEYIPRACRDMQLKEAKARLATKIALYIVDGSDAGVLNNTFARALNSHTKEAFFANVAAQVVYNDPLLPSE</sequence>
<proteinExistence type="predicted"/>
<gene>
    <name evidence="1" type="ORF">KOSB73_350037</name>
</gene>
<reference evidence="2" key="1">
    <citation type="submission" date="2017-08" db="EMBL/GenBank/DDBJ databases">
        <authorList>
            <person name="Brisse S."/>
        </authorList>
    </citation>
    <scope>NUCLEOTIDE SEQUENCE [LARGE SCALE GENOMIC DNA]</scope>
    <source>
        <strain evidence="2">06D021</strain>
    </source>
</reference>